<evidence type="ECO:0000256" key="6">
    <source>
        <dbReference type="ARBA" id="ARBA00023267"/>
    </source>
</evidence>
<dbReference type="PROSITE" id="PS50968">
    <property type="entry name" value="BIOTINYL_LIPOYL"/>
    <property type="match status" value="1"/>
</dbReference>
<dbReference type="Gene3D" id="3.30.470.20">
    <property type="entry name" value="ATP-grasp fold, B domain"/>
    <property type="match status" value="1"/>
</dbReference>
<dbReference type="InterPro" id="IPR005479">
    <property type="entry name" value="CPAse_ATP-bd"/>
</dbReference>
<keyword evidence="4 7" id="KW-0067">ATP-binding</keyword>
<evidence type="ECO:0000256" key="1">
    <source>
        <dbReference type="ARBA" id="ARBA00001953"/>
    </source>
</evidence>
<dbReference type="InterPro" id="IPR005482">
    <property type="entry name" value="Biotin_COase_C"/>
</dbReference>
<dbReference type="InterPro" id="IPR011053">
    <property type="entry name" value="Single_hybrid_motif"/>
</dbReference>
<dbReference type="GO" id="GO:0016874">
    <property type="term" value="F:ligase activity"/>
    <property type="evidence" value="ECO:0007669"/>
    <property type="project" value="UniProtKB-KW"/>
</dbReference>
<dbReference type="AlphaFoldDB" id="A0A1U9K0N7"/>
<keyword evidence="5" id="KW-0809">Transit peptide</keyword>
<dbReference type="GO" id="GO:0005524">
    <property type="term" value="F:ATP binding"/>
    <property type="evidence" value="ECO:0007669"/>
    <property type="project" value="UniProtKB-UniRule"/>
</dbReference>
<dbReference type="Pfam" id="PF00289">
    <property type="entry name" value="Biotin_carb_N"/>
    <property type="match status" value="1"/>
</dbReference>
<dbReference type="PROSITE" id="PS00867">
    <property type="entry name" value="CPSASE_2"/>
    <property type="match status" value="1"/>
</dbReference>
<dbReference type="SUPFAM" id="SSF51246">
    <property type="entry name" value="Rudiment single hybrid motif"/>
    <property type="match status" value="1"/>
</dbReference>
<dbReference type="Gene3D" id="2.40.50.100">
    <property type="match status" value="1"/>
</dbReference>
<evidence type="ECO:0000313" key="11">
    <source>
        <dbReference type="EMBL" id="AQS51596.1"/>
    </source>
</evidence>
<dbReference type="PROSITE" id="PS50975">
    <property type="entry name" value="ATP_GRASP"/>
    <property type="match status" value="1"/>
</dbReference>
<dbReference type="SUPFAM" id="SSF56059">
    <property type="entry name" value="Glutathione synthetase ATP-binding domain-like"/>
    <property type="match status" value="1"/>
</dbReference>
<evidence type="ECO:0000256" key="7">
    <source>
        <dbReference type="PROSITE-ProRule" id="PRU00409"/>
    </source>
</evidence>
<dbReference type="InterPro" id="IPR011764">
    <property type="entry name" value="Biotin_carboxylation_dom"/>
</dbReference>
<dbReference type="Gene3D" id="3.40.50.20">
    <property type="match status" value="1"/>
</dbReference>
<dbReference type="InterPro" id="IPR013815">
    <property type="entry name" value="ATP_grasp_subdomain_1"/>
</dbReference>
<reference evidence="11 12" key="1">
    <citation type="submission" date="2017-01" db="EMBL/GenBank/DDBJ databases">
        <title>Complete Genome Sequence of Paenalcaligenes hominis, Isolated from a paraplegic Patient with neurogenic bladder.</title>
        <authorList>
            <person name="Mukhopadhyay R."/>
            <person name="Joaquin J."/>
            <person name="Hogue R."/>
            <person name="Kilaru A."/>
            <person name="Jospin G."/>
            <person name="Mars K."/>
            <person name="Eisen J.A."/>
            <person name="Chaturvedi V."/>
        </authorList>
    </citation>
    <scope>NUCLEOTIDE SEQUENCE [LARGE SCALE GENOMIC DNA]</scope>
    <source>
        <strain evidence="11 12">15S00501</strain>
    </source>
</reference>
<dbReference type="NCBIfam" id="NF006367">
    <property type="entry name" value="PRK08591.1"/>
    <property type="match status" value="1"/>
</dbReference>
<feature type="domain" description="ATP-grasp" evidence="9">
    <location>
        <begin position="120"/>
        <end position="316"/>
    </location>
</feature>
<dbReference type="Pfam" id="PF02785">
    <property type="entry name" value="Biotin_carb_C"/>
    <property type="match status" value="1"/>
</dbReference>
<dbReference type="InterPro" id="IPR005481">
    <property type="entry name" value="BC-like_N"/>
</dbReference>
<dbReference type="FunFam" id="3.30.470.20:FF:000028">
    <property type="entry name" value="Methylcrotonoyl-CoA carboxylase subunit alpha, mitochondrial"/>
    <property type="match status" value="1"/>
</dbReference>
<dbReference type="PANTHER" id="PTHR18866:SF33">
    <property type="entry name" value="METHYLCROTONOYL-COA CARBOXYLASE SUBUNIT ALPHA, MITOCHONDRIAL-RELATED"/>
    <property type="match status" value="1"/>
</dbReference>
<evidence type="ECO:0000313" key="12">
    <source>
        <dbReference type="Proteomes" id="UP000189369"/>
    </source>
</evidence>
<dbReference type="InterPro" id="IPR011761">
    <property type="entry name" value="ATP-grasp"/>
</dbReference>
<dbReference type="PROSITE" id="PS00188">
    <property type="entry name" value="BIOTIN"/>
    <property type="match status" value="1"/>
</dbReference>
<dbReference type="SMART" id="SM00878">
    <property type="entry name" value="Biotin_carb_C"/>
    <property type="match status" value="1"/>
</dbReference>
<sequence>MFDTVLIANRGEIACRIAATCQRLGIRTIMIYSSADAEALHVQAGDEAIWVGEAEPQHSYLNIDAIIAAAKRTGAQAIHPGYGFLAENAQFAQACADNNIVFIGPSAASITAMGNKSAAKALMEAAHVPLVPGYHGNNQDPAFLQAEADAMGYPVLIKASAGGGGKGMRIVEKPEQFLEALSSCKREAKSSFSDDHVLIERYLQKPRHIEIQVFADQQGQTVHLFERDCSVQRRHQKVIEEAPAPGMTPERRAAMGAAAVAAAQAVNYVGAGTVEFICEGDAFFFMEMNTRLQVEHPITELITGHDLVEWQLRVAAGQPLPVQQNDLHITGHAFEARIYAENPENQFLPSIGRIEKLVWPEHQSFTRAAVRVDSGIREGDSISPFYDPMIAKVIVHGSTRAAALQSLRQVLAKSYISGLHTNLHFLYRLASDAAFQAGDVDTGFIERRHSHLFPTSTTVSGHHLAIGLAAILHGFGLSHSEQTPLAADPWAVNDYWRQNDLLNRTFVFEVDGRPHTVQLQREHNTWLMQHEGESATLRWQAQRLANGALELNVVWGDHKKQAYIYGHSPQFEIRTSQDQLYLHYQDPLALTELESEDQGGGLSAPMPGKVLSVAVAPGDTVAAGQLLLVLEAMKMEHSITAPYGGVVTELFFNSNDQVTEGAALLAIEKDPS</sequence>
<dbReference type="InterPro" id="IPR001882">
    <property type="entry name" value="Biotin_BS"/>
</dbReference>
<evidence type="ECO:0000259" key="8">
    <source>
        <dbReference type="PROSITE" id="PS50968"/>
    </source>
</evidence>
<protein>
    <submittedName>
        <fullName evidence="11">3-methylcrotonyl-CoA carboxylase</fullName>
    </submittedName>
</protein>
<evidence type="ECO:0000259" key="10">
    <source>
        <dbReference type="PROSITE" id="PS50979"/>
    </source>
</evidence>
<dbReference type="FunFam" id="2.40.50.100:FF:000003">
    <property type="entry name" value="Acetyl-CoA carboxylase biotin carboxyl carrier protein"/>
    <property type="match status" value="1"/>
</dbReference>
<evidence type="ECO:0000256" key="5">
    <source>
        <dbReference type="ARBA" id="ARBA00022946"/>
    </source>
</evidence>
<dbReference type="Pfam" id="PF02786">
    <property type="entry name" value="CPSase_L_D2"/>
    <property type="match status" value="1"/>
</dbReference>
<keyword evidence="6" id="KW-0092">Biotin</keyword>
<dbReference type="InterPro" id="IPR000089">
    <property type="entry name" value="Biotin_lipoyl"/>
</dbReference>
<dbReference type="GO" id="GO:0046872">
    <property type="term" value="F:metal ion binding"/>
    <property type="evidence" value="ECO:0007669"/>
    <property type="project" value="InterPro"/>
</dbReference>
<dbReference type="STRING" id="643674.PAEH1_08515"/>
<dbReference type="Pfam" id="PF00364">
    <property type="entry name" value="Biotin_lipoyl"/>
    <property type="match status" value="1"/>
</dbReference>
<gene>
    <name evidence="11" type="ORF">PAEH1_08515</name>
</gene>
<name>A0A1U9K0N7_9BURK</name>
<feature type="domain" description="Lipoyl-binding" evidence="8">
    <location>
        <begin position="590"/>
        <end position="668"/>
    </location>
</feature>
<evidence type="ECO:0000256" key="2">
    <source>
        <dbReference type="ARBA" id="ARBA00022598"/>
    </source>
</evidence>
<dbReference type="FunFam" id="3.40.50.20:FF:000010">
    <property type="entry name" value="Propionyl-CoA carboxylase subunit alpha"/>
    <property type="match status" value="1"/>
</dbReference>
<keyword evidence="3 7" id="KW-0547">Nucleotide-binding</keyword>
<organism evidence="11 12">
    <name type="scientific">Paenalcaligenes hominis</name>
    <dbReference type="NCBI Taxonomy" id="643674"/>
    <lineage>
        <taxon>Bacteria</taxon>
        <taxon>Pseudomonadati</taxon>
        <taxon>Pseudomonadota</taxon>
        <taxon>Betaproteobacteria</taxon>
        <taxon>Burkholderiales</taxon>
        <taxon>Alcaligenaceae</taxon>
        <taxon>Paenalcaligenes</taxon>
    </lineage>
</organism>
<dbReference type="KEGG" id="phn:PAEH1_08515"/>
<keyword evidence="2" id="KW-0436">Ligase</keyword>
<dbReference type="Gene3D" id="3.30.1490.20">
    <property type="entry name" value="ATP-grasp fold, A domain"/>
    <property type="match status" value="1"/>
</dbReference>
<dbReference type="PROSITE" id="PS50979">
    <property type="entry name" value="BC"/>
    <property type="match status" value="1"/>
</dbReference>
<evidence type="ECO:0000259" key="9">
    <source>
        <dbReference type="PROSITE" id="PS50975"/>
    </source>
</evidence>
<dbReference type="InterPro" id="IPR016185">
    <property type="entry name" value="PreATP-grasp_dom_sf"/>
</dbReference>
<proteinExistence type="predicted"/>
<dbReference type="SUPFAM" id="SSF51230">
    <property type="entry name" value="Single hybrid motif"/>
    <property type="match status" value="1"/>
</dbReference>
<evidence type="ECO:0000256" key="4">
    <source>
        <dbReference type="ARBA" id="ARBA00022840"/>
    </source>
</evidence>
<dbReference type="CDD" id="cd06850">
    <property type="entry name" value="biotinyl_domain"/>
    <property type="match status" value="1"/>
</dbReference>
<feature type="domain" description="Biotin carboxylation" evidence="10">
    <location>
        <begin position="1"/>
        <end position="450"/>
    </location>
</feature>
<evidence type="ECO:0000256" key="3">
    <source>
        <dbReference type="ARBA" id="ARBA00022741"/>
    </source>
</evidence>
<accession>A0A1U9K0N7</accession>
<comment type="cofactor">
    <cofactor evidence="1">
        <name>biotin</name>
        <dbReference type="ChEBI" id="CHEBI:57586"/>
    </cofactor>
</comment>
<dbReference type="InterPro" id="IPR050856">
    <property type="entry name" value="Biotin_carboxylase_complex"/>
</dbReference>
<dbReference type="Proteomes" id="UP000189369">
    <property type="component" value="Chromosome"/>
</dbReference>
<dbReference type="PROSITE" id="PS00866">
    <property type="entry name" value="CPSASE_1"/>
    <property type="match status" value="1"/>
</dbReference>
<dbReference type="InterPro" id="IPR011054">
    <property type="entry name" value="Rudment_hybrid_motif"/>
</dbReference>
<dbReference type="FunFam" id="3.30.1490.20:FF:000003">
    <property type="entry name" value="acetyl-CoA carboxylase isoform X1"/>
    <property type="match status" value="1"/>
</dbReference>
<dbReference type="SUPFAM" id="SSF52440">
    <property type="entry name" value="PreATP-grasp domain"/>
    <property type="match status" value="1"/>
</dbReference>
<dbReference type="EMBL" id="CP019697">
    <property type="protein sequence ID" value="AQS51596.1"/>
    <property type="molecule type" value="Genomic_DNA"/>
</dbReference>
<dbReference type="PANTHER" id="PTHR18866">
    <property type="entry name" value="CARBOXYLASE:PYRUVATE/ACETYL-COA/PROPIONYL-COA CARBOXYLASE"/>
    <property type="match status" value="1"/>
</dbReference>
<dbReference type="OrthoDB" id="9803706at2"/>
<dbReference type="Gene3D" id="3.30.700.40">
    <property type="match status" value="1"/>
</dbReference>